<proteinExistence type="inferred from homology"/>
<dbReference type="EMBL" id="FRDI01000003">
    <property type="protein sequence ID" value="SHN55613.1"/>
    <property type="molecule type" value="Genomic_DNA"/>
</dbReference>
<evidence type="ECO:0000256" key="6">
    <source>
        <dbReference type="HAMAP-Rule" id="MF_00360"/>
    </source>
</evidence>
<keyword evidence="3 6" id="KW-0687">Ribonucleoprotein</keyword>
<reference evidence="7 8" key="1">
    <citation type="submission" date="2016-12" db="EMBL/GenBank/DDBJ databases">
        <authorList>
            <person name="Song W.-J."/>
            <person name="Kurnit D.M."/>
        </authorList>
    </citation>
    <scope>NUCLEOTIDE SEQUENCE [LARGE SCALE GENOMIC DNA]</scope>
    <source>
        <strain evidence="7 8">DSM 11393</strain>
    </source>
</reference>
<dbReference type="OrthoDB" id="9812702at2"/>
<dbReference type="InterPro" id="IPR000529">
    <property type="entry name" value="Ribosomal_bS6"/>
</dbReference>
<dbReference type="GO" id="GO:0006412">
    <property type="term" value="P:translation"/>
    <property type="evidence" value="ECO:0007669"/>
    <property type="project" value="UniProtKB-UniRule"/>
</dbReference>
<dbReference type="GO" id="GO:1990904">
    <property type="term" value="C:ribonucleoprotein complex"/>
    <property type="evidence" value="ECO:0007669"/>
    <property type="project" value="UniProtKB-KW"/>
</dbReference>
<dbReference type="Gene3D" id="3.30.70.60">
    <property type="match status" value="1"/>
</dbReference>
<comment type="function">
    <text evidence="4 6">Binds together with bS18 to 16S ribosomal RNA.</text>
</comment>
<evidence type="ECO:0000256" key="1">
    <source>
        <dbReference type="ARBA" id="ARBA00009512"/>
    </source>
</evidence>
<evidence type="ECO:0000256" key="3">
    <source>
        <dbReference type="ARBA" id="ARBA00023274"/>
    </source>
</evidence>
<evidence type="ECO:0000256" key="5">
    <source>
        <dbReference type="ARBA" id="ARBA00035294"/>
    </source>
</evidence>
<dbReference type="InterPro" id="IPR020814">
    <property type="entry name" value="Ribosomal_S6_plastid/chlpt"/>
</dbReference>
<keyword evidence="2 6" id="KW-0689">Ribosomal protein</keyword>
<dbReference type="HAMAP" id="MF_00360">
    <property type="entry name" value="Ribosomal_bS6"/>
    <property type="match status" value="1"/>
</dbReference>
<dbReference type="Pfam" id="PF01250">
    <property type="entry name" value="Ribosomal_S6"/>
    <property type="match status" value="1"/>
</dbReference>
<organism evidence="7 8">
    <name type="scientific">Desulfovibrio litoralis DSM 11393</name>
    <dbReference type="NCBI Taxonomy" id="1121455"/>
    <lineage>
        <taxon>Bacteria</taxon>
        <taxon>Pseudomonadati</taxon>
        <taxon>Thermodesulfobacteriota</taxon>
        <taxon>Desulfovibrionia</taxon>
        <taxon>Desulfovibrionales</taxon>
        <taxon>Desulfovibrionaceae</taxon>
        <taxon>Desulfovibrio</taxon>
    </lineage>
</organism>
<dbReference type="InterPro" id="IPR014717">
    <property type="entry name" value="Transl_elong_EF1B/ribsomal_bS6"/>
</dbReference>
<comment type="similarity">
    <text evidence="1 6">Belongs to the bacterial ribosomal protein bS6 family.</text>
</comment>
<dbReference type="AlphaFoldDB" id="A0A1M7SAY6"/>
<dbReference type="SUPFAM" id="SSF54995">
    <property type="entry name" value="Ribosomal protein S6"/>
    <property type="match status" value="1"/>
</dbReference>
<sequence>MRKFETLLLLSPELNSEAREALVSNFSAVIERMEGKVVLVDNWGMKDLAYPVEKQMRGYYIRLEYVAPGTAVAELERNIRIADGIFKFITVKLSDKVEELA</sequence>
<dbReference type="GO" id="GO:0003735">
    <property type="term" value="F:structural constituent of ribosome"/>
    <property type="evidence" value="ECO:0007669"/>
    <property type="project" value="InterPro"/>
</dbReference>
<dbReference type="CDD" id="cd00473">
    <property type="entry name" value="bS6"/>
    <property type="match status" value="1"/>
</dbReference>
<protein>
    <recommendedName>
        <fullName evidence="5 6">Small ribosomal subunit protein bS6</fullName>
    </recommendedName>
</protein>
<keyword evidence="6" id="KW-0694">RNA-binding</keyword>
<dbReference type="GO" id="GO:0005737">
    <property type="term" value="C:cytoplasm"/>
    <property type="evidence" value="ECO:0007669"/>
    <property type="project" value="UniProtKB-ARBA"/>
</dbReference>
<evidence type="ECO:0000256" key="4">
    <source>
        <dbReference type="ARBA" id="ARBA00035104"/>
    </source>
</evidence>
<accession>A0A1M7SAY6</accession>
<gene>
    <name evidence="6" type="primary">rpsF</name>
    <name evidence="7" type="ORF">SAMN02745728_00696</name>
</gene>
<keyword evidence="8" id="KW-1185">Reference proteome</keyword>
<dbReference type="InterPro" id="IPR035980">
    <property type="entry name" value="Ribosomal_bS6_sf"/>
</dbReference>
<dbReference type="GO" id="GO:0070181">
    <property type="term" value="F:small ribosomal subunit rRNA binding"/>
    <property type="evidence" value="ECO:0007669"/>
    <property type="project" value="TreeGrafter"/>
</dbReference>
<name>A0A1M7SAY6_9BACT</name>
<dbReference type="RefSeq" id="WP_072696387.1">
    <property type="nucleotide sequence ID" value="NZ_FRDI01000003.1"/>
</dbReference>
<dbReference type="Proteomes" id="UP000186469">
    <property type="component" value="Unassembled WGS sequence"/>
</dbReference>
<dbReference type="STRING" id="1121455.SAMN02745728_00696"/>
<evidence type="ECO:0000313" key="7">
    <source>
        <dbReference type="EMBL" id="SHN55613.1"/>
    </source>
</evidence>
<evidence type="ECO:0000313" key="8">
    <source>
        <dbReference type="Proteomes" id="UP000186469"/>
    </source>
</evidence>
<evidence type="ECO:0000256" key="2">
    <source>
        <dbReference type="ARBA" id="ARBA00022980"/>
    </source>
</evidence>
<dbReference type="PANTHER" id="PTHR21011">
    <property type="entry name" value="MITOCHONDRIAL 28S RIBOSOMAL PROTEIN S6"/>
    <property type="match status" value="1"/>
</dbReference>
<dbReference type="GO" id="GO:0005840">
    <property type="term" value="C:ribosome"/>
    <property type="evidence" value="ECO:0007669"/>
    <property type="project" value="UniProtKB-KW"/>
</dbReference>
<keyword evidence="6" id="KW-0699">rRNA-binding</keyword>
<dbReference type="NCBIfam" id="TIGR00166">
    <property type="entry name" value="S6"/>
    <property type="match status" value="1"/>
</dbReference>
<dbReference type="PANTHER" id="PTHR21011:SF1">
    <property type="entry name" value="SMALL RIBOSOMAL SUBUNIT PROTEIN BS6M"/>
    <property type="match status" value="1"/>
</dbReference>